<evidence type="ECO:0000313" key="3">
    <source>
        <dbReference type="Proteomes" id="UP000554482"/>
    </source>
</evidence>
<dbReference type="InterPro" id="IPR017451">
    <property type="entry name" value="F-box-assoc_interact_dom"/>
</dbReference>
<dbReference type="NCBIfam" id="TIGR01640">
    <property type="entry name" value="F_box_assoc_1"/>
    <property type="match status" value="1"/>
</dbReference>
<dbReference type="InterPro" id="IPR050796">
    <property type="entry name" value="SCF_F-box_component"/>
</dbReference>
<organism evidence="2 3">
    <name type="scientific">Thalictrum thalictroides</name>
    <name type="common">Rue-anemone</name>
    <name type="synonym">Anemone thalictroides</name>
    <dbReference type="NCBI Taxonomy" id="46969"/>
    <lineage>
        <taxon>Eukaryota</taxon>
        <taxon>Viridiplantae</taxon>
        <taxon>Streptophyta</taxon>
        <taxon>Embryophyta</taxon>
        <taxon>Tracheophyta</taxon>
        <taxon>Spermatophyta</taxon>
        <taxon>Magnoliopsida</taxon>
        <taxon>Ranunculales</taxon>
        <taxon>Ranunculaceae</taxon>
        <taxon>Thalictroideae</taxon>
        <taxon>Thalictrum</taxon>
    </lineage>
</organism>
<dbReference type="OrthoDB" id="1894463at2759"/>
<accession>A0A7J6X6P5</accession>
<evidence type="ECO:0000259" key="1">
    <source>
        <dbReference type="Pfam" id="PF08268"/>
    </source>
</evidence>
<keyword evidence="3" id="KW-1185">Reference proteome</keyword>
<dbReference type="PANTHER" id="PTHR31672:SF13">
    <property type="entry name" value="F-BOX PROTEIN CPR30-LIKE"/>
    <property type="match status" value="1"/>
</dbReference>
<evidence type="ECO:0000313" key="2">
    <source>
        <dbReference type="EMBL" id="KAF5204042.1"/>
    </source>
</evidence>
<comment type="caution">
    <text evidence="2">The sequence shown here is derived from an EMBL/GenBank/DDBJ whole genome shotgun (WGS) entry which is preliminary data.</text>
</comment>
<dbReference type="AlphaFoldDB" id="A0A7J6X6P5"/>
<gene>
    <name evidence="2" type="ORF">FRX31_006370</name>
</gene>
<sequence>MYICNPAICKCVKLLNCEFPKDRNAFVMHGFGFDTINGEFKVVVILLWVSDHALQSKAQVYTLGSNSWRTVSNAPKMLFLQGCSAFVNGSLHWLTRDDQVEDGSMIIVSFNLSSEEFGVIPCPKFNCITIMRSFTSESSTQLVELGGCLSVVEASFGNHIEIWIMKEYNVKESWTRFSVSKSYLVRMKSKRVKAVSFRKNSEIILLCDSSTLVSYNTETGNFTTLEVDGLNNNLADFPKYVGHAFSYAESLILPKSA</sequence>
<dbReference type="Pfam" id="PF08268">
    <property type="entry name" value="FBA_3"/>
    <property type="match status" value="1"/>
</dbReference>
<dbReference type="PANTHER" id="PTHR31672">
    <property type="entry name" value="BNACNNG10540D PROTEIN"/>
    <property type="match status" value="1"/>
</dbReference>
<protein>
    <submittedName>
        <fullName evidence="2">F-box protein</fullName>
    </submittedName>
</protein>
<dbReference type="InterPro" id="IPR013187">
    <property type="entry name" value="F-box-assoc_dom_typ3"/>
</dbReference>
<name>A0A7J6X6P5_THATH</name>
<dbReference type="Proteomes" id="UP000554482">
    <property type="component" value="Unassembled WGS sequence"/>
</dbReference>
<reference evidence="2 3" key="1">
    <citation type="submission" date="2020-06" db="EMBL/GenBank/DDBJ databases">
        <title>Transcriptomic and genomic resources for Thalictrum thalictroides and T. hernandezii: Facilitating candidate gene discovery in an emerging model plant lineage.</title>
        <authorList>
            <person name="Arias T."/>
            <person name="Riano-Pachon D.M."/>
            <person name="Di Stilio V.S."/>
        </authorList>
    </citation>
    <scope>NUCLEOTIDE SEQUENCE [LARGE SCALE GENOMIC DNA]</scope>
    <source>
        <strain evidence="3">cv. WT478/WT964</strain>
        <tissue evidence="2">Leaves</tissue>
    </source>
</reference>
<proteinExistence type="predicted"/>
<dbReference type="EMBL" id="JABWDY010005924">
    <property type="protein sequence ID" value="KAF5204042.1"/>
    <property type="molecule type" value="Genomic_DNA"/>
</dbReference>
<feature type="domain" description="F-box associated beta-propeller type 3" evidence="1">
    <location>
        <begin position="3"/>
        <end position="243"/>
    </location>
</feature>